<reference evidence="9" key="1">
    <citation type="journal article" date="2018" name="Proc. Natl. Acad. Sci. U.S.A.">
        <title>A novel genetic code and record-setting AT-richness in the highly reduced plastid genome of the holoparasitic plant Balanophora.</title>
        <authorList>
            <person name="Su H.-J."/>
            <person name="Barkman T."/>
            <person name="Hao W."/>
            <person name="Jones S.S."/>
            <person name="Naumann J."/>
            <person name="Skippington E."/>
            <person name="Wafula E.K."/>
            <person name="Hu J.-M."/>
            <person name="Palmer J.D."/>
            <person name="dePamphilis C.W."/>
        </authorList>
    </citation>
    <scope>NUCLEOTIDE SEQUENCE</scope>
</reference>
<geneLocation type="plastid" evidence="9"/>
<keyword evidence="3 9" id="KW-0689">Ribosomal protein</keyword>
<keyword evidence="4" id="KW-0687">Ribonucleoprotein</keyword>
<organism evidence="9">
    <name type="scientific">Balanophora reflexa</name>
    <dbReference type="NCBI Taxonomy" id="533299"/>
    <lineage>
        <taxon>Eukaryota</taxon>
        <taxon>Viridiplantae</taxon>
        <taxon>Streptophyta</taxon>
        <taxon>Embryophyta</taxon>
        <taxon>Tracheophyta</taxon>
        <taxon>Spermatophyta</taxon>
        <taxon>Magnoliopsida</taxon>
        <taxon>eudicotyledons</taxon>
        <taxon>Gunneridae</taxon>
        <taxon>Pentapetalae</taxon>
        <taxon>Santalales</taxon>
        <taxon>Balanophoraceae</taxon>
        <taxon>Balanophora</taxon>
    </lineage>
</organism>
<keyword evidence="6" id="KW-0812">Transmembrane</keyword>
<keyword evidence="6" id="KW-0472">Membrane</keyword>
<dbReference type="InterPro" id="IPR002171">
    <property type="entry name" value="Ribosomal_uL2"/>
</dbReference>
<dbReference type="GO" id="GO:0009536">
    <property type="term" value="C:plastid"/>
    <property type="evidence" value="ECO:0007669"/>
    <property type="project" value="UniProtKB-SubCell"/>
</dbReference>
<dbReference type="NCBIfam" id="TIGR01171">
    <property type="entry name" value="rplB_bact"/>
    <property type="match status" value="1"/>
</dbReference>
<comment type="similarity">
    <text evidence="2">Belongs to the universal ribosomal protein uL2 family.</text>
</comment>
<dbReference type="InterPro" id="IPR012340">
    <property type="entry name" value="NA-bd_OB-fold"/>
</dbReference>
<dbReference type="GO" id="GO:0003723">
    <property type="term" value="F:RNA binding"/>
    <property type="evidence" value="ECO:0007669"/>
    <property type="project" value="InterPro"/>
</dbReference>
<dbReference type="SUPFAM" id="SSF50249">
    <property type="entry name" value="Nucleic acid-binding proteins"/>
    <property type="match status" value="1"/>
</dbReference>
<dbReference type="Gene3D" id="4.10.950.10">
    <property type="entry name" value="Ribosomal protein L2, domain 3"/>
    <property type="match status" value="1"/>
</dbReference>
<feature type="domain" description="Large ribosomal subunit protein uL2 C-terminal" evidence="7">
    <location>
        <begin position="118"/>
        <end position="252"/>
    </location>
</feature>
<evidence type="ECO:0000259" key="7">
    <source>
        <dbReference type="SMART" id="SM01382"/>
    </source>
</evidence>
<dbReference type="PROSITE" id="PS00467">
    <property type="entry name" value="RIBOSOMAL_L2"/>
    <property type="match status" value="1"/>
</dbReference>
<dbReference type="SMART" id="SM01382">
    <property type="entry name" value="Ribosomal_L2_C"/>
    <property type="match status" value="1"/>
</dbReference>
<dbReference type="SMART" id="SM01383">
    <property type="entry name" value="Ribosomal_L2"/>
    <property type="match status" value="1"/>
</dbReference>
<comment type="subcellular location">
    <subcellularLocation>
        <location evidence="1">Plastid</location>
    </subcellularLocation>
</comment>
<keyword evidence="9" id="KW-0934">Plastid</keyword>
<protein>
    <submittedName>
        <fullName evidence="9">Ribosomal protein L2</fullName>
    </submittedName>
</protein>
<dbReference type="AlphaFoldDB" id="A0A3S5XHK4"/>
<dbReference type="PIRSF" id="PIRSF002158">
    <property type="entry name" value="Ribosomal_L2"/>
    <property type="match status" value="1"/>
</dbReference>
<proteinExistence type="inferred from homology"/>
<dbReference type="InterPro" id="IPR014722">
    <property type="entry name" value="Rib_uL2_dom2"/>
</dbReference>
<evidence type="ECO:0000256" key="3">
    <source>
        <dbReference type="ARBA" id="ARBA00022980"/>
    </source>
</evidence>
<sequence>MIFLKKKYIKNKINIIKYIYKKGKNSSGIIILKYRNIGHKNLYRKIIINFINLKKKNFNKFGKIIAIEYDPNRNSYICFIYLYYNINKNLINKKKYIIYIYGLKIGNIINYFLKNNNIKIGNILFLYNIPLGTIISNINIKKKKLLNNNLKILVKSAGCLSKIIFKNKNSISIKLPSKKIIQISNKFCANIGQIGNLKFKNKKFLKAGCKYWIGKKPIIRGSAMNPVDHPHGGGKGKSSIGKKKSSTFWGYKKKK</sequence>
<dbReference type="Gene3D" id="2.30.30.30">
    <property type="match status" value="1"/>
</dbReference>
<dbReference type="InterPro" id="IPR008991">
    <property type="entry name" value="Translation_prot_SH3-like_sf"/>
</dbReference>
<feature type="compositionally biased region" description="Basic residues" evidence="5">
    <location>
        <begin position="240"/>
        <end position="255"/>
    </location>
</feature>
<dbReference type="Gene3D" id="2.40.50.140">
    <property type="entry name" value="Nucleic acid-binding proteins"/>
    <property type="match status" value="1"/>
</dbReference>
<dbReference type="Pfam" id="PF00181">
    <property type="entry name" value="Ribosomal_L2_N"/>
    <property type="match status" value="1"/>
</dbReference>
<dbReference type="SUPFAM" id="SSF50104">
    <property type="entry name" value="Translation proteins SH3-like domain"/>
    <property type="match status" value="1"/>
</dbReference>
<evidence type="ECO:0000256" key="5">
    <source>
        <dbReference type="SAM" id="MobiDB-lite"/>
    </source>
</evidence>
<evidence type="ECO:0000256" key="4">
    <source>
        <dbReference type="ARBA" id="ARBA00023274"/>
    </source>
</evidence>
<feature type="transmembrane region" description="Helical" evidence="6">
    <location>
        <begin position="119"/>
        <end position="140"/>
    </location>
</feature>
<evidence type="ECO:0000256" key="1">
    <source>
        <dbReference type="ARBA" id="ARBA00004474"/>
    </source>
</evidence>
<dbReference type="InterPro" id="IPR022669">
    <property type="entry name" value="Ribosomal_uL2_C"/>
</dbReference>
<evidence type="ECO:0000259" key="8">
    <source>
        <dbReference type="SMART" id="SM01383"/>
    </source>
</evidence>
<dbReference type="PANTHER" id="PTHR13691:SF5">
    <property type="entry name" value="LARGE RIBOSOMAL SUBUNIT PROTEIN UL2M"/>
    <property type="match status" value="1"/>
</dbReference>
<evidence type="ECO:0000256" key="6">
    <source>
        <dbReference type="SAM" id="Phobius"/>
    </source>
</evidence>
<dbReference type="PANTHER" id="PTHR13691">
    <property type="entry name" value="RIBOSOMAL PROTEIN L2"/>
    <property type="match status" value="1"/>
</dbReference>
<dbReference type="EMBL" id="KX784266">
    <property type="protein sequence ID" value="AZZ88976.1"/>
    <property type="molecule type" value="Genomic_DNA"/>
</dbReference>
<dbReference type="GO" id="GO:0003735">
    <property type="term" value="F:structural constituent of ribosome"/>
    <property type="evidence" value="ECO:0007669"/>
    <property type="project" value="InterPro"/>
</dbReference>
<feature type="region of interest" description="Disordered" evidence="5">
    <location>
        <begin position="223"/>
        <end position="255"/>
    </location>
</feature>
<accession>A0A3S5XHK4</accession>
<dbReference type="Pfam" id="PF03947">
    <property type="entry name" value="Ribosomal_L2_C"/>
    <property type="match status" value="1"/>
</dbReference>
<gene>
    <name evidence="9" type="primary">rpl2</name>
    <name evidence="9" type="ORF">Balrefpp013</name>
</gene>
<dbReference type="InterPro" id="IPR022666">
    <property type="entry name" value="Ribosomal_uL2_RNA-bd_dom"/>
</dbReference>
<dbReference type="InterPro" id="IPR005880">
    <property type="entry name" value="Ribosomal_uL2_bac/org-type"/>
</dbReference>
<evidence type="ECO:0000256" key="2">
    <source>
        <dbReference type="ARBA" id="ARBA00005636"/>
    </source>
</evidence>
<keyword evidence="6" id="KW-1133">Transmembrane helix</keyword>
<dbReference type="GO" id="GO:0032543">
    <property type="term" value="P:mitochondrial translation"/>
    <property type="evidence" value="ECO:0007669"/>
    <property type="project" value="TreeGrafter"/>
</dbReference>
<dbReference type="GO" id="GO:0005762">
    <property type="term" value="C:mitochondrial large ribosomal subunit"/>
    <property type="evidence" value="ECO:0007669"/>
    <property type="project" value="TreeGrafter"/>
</dbReference>
<dbReference type="GO" id="GO:0016740">
    <property type="term" value="F:transferase activity"/>
    <property type="evidence" value="ECO:0007669"/>
    <property type="project" value="InterPro"/>
</dbReference>
<feature type="domain" description="Large ribosomal subunit protein uL2 RNA-binding" evidence="8">
    <location>
        <begin position="23"/>
        <end position="111"/>
    </location>
</feature>
<dbReference type="InterPro" id="IPR022671">
    <property type="entry name" value="Ribosomal_uL2_CS"/>
</dbReference>
<evidence type="ECO:0000313" key="9">
    <source>
        <dbReference type="EMBL" id="AZZ88976.1"/>
    </source>
</evidence>
<feature type="transmembrane region" description="Helical" evidence="6">
    <location>
        <begin position="96"/>
        <end position="113"/>
    </location>
</feature>
<name>A0A3S5XHK4_9MAGN</name>
<dbReference type="InterPro" id="IPR014726">
    <property type="entry name" value="Ribosomal_uL2_dom3"/>
</dbReference>